<dbReference type="EMBL" id="VITV01000013">
    <property type="protein sequence ID" value="TWB67820.1"/>
    <property type="molecule type" value="Genomic_DNA"/>
</dbReference>
<accession>A0A560JHJ7</accession>
<comment type="caution">
    <text evidence="1">The sequence shown here is derived from an EMBL/GenBank/DDBJ whole genome shotgun (WGS) entry which is preliminary data.</text>
</comment>
<dbReference type="Proteomes" id="UP000320516">
    <property type="component" value="Unassembled WGS sequence"/>
</dbReference>
<dbReference type="AlphaFoldDB" id="A0A560JHJ7"/>
<gene>
    <name evidence="1" type="ORF">FBZ87_11363</name>
</gene>
<reference evidence="1 2" key="1">
    <citation type="submission" date="2019-06" db="EMBL/GenBank/DDBJ databases">
        <title>Genomic Encyclopedia of Type Strains, Phase IV (KMG-V): Genome sequencing to study the core and pangenomes of soil and plant-associated prokaryotes.</title>
        <authorList>
            <person name="Whitman W."/>
        </authorList>
    </citation>
    <scope>NUCLEOTIDE SEQUENCE [LARGE SCALE GENOMIC DNA]</scope>
    <source>
        <strain evidence="1 2">BR 12005</strain>
    </source>
</reference>
<sequence>MRFIRRGNGYEFVVDSTCGVPVDCFFSFVWWRGAFWSAHRRHVMFEPERWPSDPTTNVSDILLIRWREEGQDLVPDEERLVGPGNDPRIALISGRPIVLFRGALQSPQEYYLYDVRTDRLVPINVSGLTVAYGKNWMPFDLNGDVGAVHGFDPFRILRVSPETGAGLVLESHRCPWAPRAPHDRYAMMRGGANALVLGDVAFGLGHATFDPYRHVPFQWRKNAEGELSVEYTADFEPIIGAGFGIIDPTSILETGRGSFVGACCSERDWFFDQRFLNVLLPAKILRRRGRPSISVDTSAYAALPRAWLTTADVLQANIPGRPVPYAARRVEQAGFAMFGPYESISPGRYRFSFRYSSEAEPAFECGWCDVAMTRPRYSRANVRVPLMGTGGAIRTVDIECVMRLPPHEVHETRIYSNGIAPLTAYDVRVCRLEELPESIGP</sequence>
<protein>
    <submittedName>
        <fullName evidence="1">Uncharacterized protein</fullName>
    </submittedName>
</protein>
<organism evidence="1 2">
    <name type="scientific">Nitrospirillum amazonense</name>
    <dbReference type="NCBI Taxonomy" id="28077"/>
    <lineage>
        <taxon>Bacteria</taxon>
        <taxon>Pseudomonadati</taxon>
        <taxon>Pseudomonadota</taxon>
        <taxon>Alphaproteobacteria</taxon>
        <taxon>Rhodospirillales</taxon>
        <taxon>Azospirillaceae</taxon>
        <taxon>Nitrospirillum</taxon>
    </lineage>
</organism>
<proteinExistence type="predicted"/>
<name>A0A560JHJ7_9PROT</name>
<evidence type="ECO:0000313" key="1">
    <source>
        <dbReference type="EMBL" id="TWB67820.1"/>
    </source>
</evidence>
<evidence type="ECO:0000313" key="2">
    <source>
        <dbReference type="Proteomes" id="UP000320516"/>
    </source>
</evidence>